<organism evidence="1 2">
    <name type="scientific">Peribacillus asahii</name>
    <dbReference type="NCBI Taxonomy" id="228899"/>
    <lineage>
        <taxon>Bacteria</taxon>
        <taxon>Bacillati</taxon>
        <taxon>Bacillota</taxon>
        <taxon>Bacilli</taxon>
        <taxon>Bacillales</taxon>
        <taxon>Bacillaceae</taxon>
        <taxon>Peribacillus</taxon>
    </lineage>
</organism>
<reference evidence="1 2" key="1">
    <citation type="submission" date="2018-08" db="EMBL/GenBank/DDBJ databases">
        <title>Bacillus jemisoniae sp. nov., Bacillus chryseoplanitiae sp. nov., Bacillus resnikiae sp. nov., and Bacillus frankliniae sp. nov., isolated from Viking spacecraft and associated surfaces.</title>
        <authorList>
            <person name="Seuylemezian A."/>
            <person name="Vaishampayan P."/>
        </authorList>
    </citation>
    <scope>NUCLEOTIDE SEQUENCE [LARGE SCALE GENOMIC DNA]</scope>
    <source>
        <strain evidence="1 2">MA001</strain>
    </source>
</reference>
<accession>A0A398BC85</accession>
<name>A0A398BC85_9BACI</name>
<gene>
    <name evidence="1" type="ORF">D1953_11445</name>
</gene>
<dbReference type="RefSeq" id="WP_119117316.1">
    <property type="nucleotide sequence ID" value="NZ_QWVS01000018.1"/>
</dbReference>
<sequence length="59" mass="6980">MEQTAKNIKDQMTFELIVQLLKEHGITTDKEIQDRLTNQVKLSSMDEELKQRVIELIKH</sequence>
<keyword evidence="2" id="KW-1185">Reference proteome</keyword>
<protein>
    <submittedName>
        <fullName evidence="1">Uncharacterized protein</fullName>
    </submittedName>
</protein>
<dbReference type="EMBL" id="QWVS01000018">
    <property type="protein sequence ID" value="RID85420.1"/>
    <property type="molecule type" value="Genomic_DNA"/>
</dbReference>
<evidence type="ECO:0000313" key="1">
    <source>
        <dbReference type="EMBL" id="RID85420.1"/>
    </source>
</evidence>
<comment type="caution">
    <text evidence="1">The sequence shown here is derived from an EMBL/GenBank/DDBJ whole genome shotgun (WGS) entry which is preliminary data.</text>
</comment>
<proteinExistence type="predicted"/>
<dbReference type="Proteomes" id="UP000266016">
    <property type="component" value="Unassembled WGS sequence"/>
</dbReference>
<dbReference type="AlphaFoldDB" id="A0A398BC85"/>
<evidence type="ECO:0000313" key="2">
    <source>
        <dbReference type="Proteomes" id="UP000266016"/>
    </source>
</evidence>